<accession>A0ACB8WJ11</accession>
<keyword evidence="2" id="KW-1185">Reference proteome</keyword>
<dbReference type="Proteomes" id="UP000831701">
    <property type="component" value="Chromosome 9"/>
</dbReference>
<dbReference type="EMBL" id="CM041539">
    <property type="protein sequence ID" value="KAI3367453.1"/>
    <property type="molecule type" value="Genomic_DNA"/>
</dbReference>
<name>A0ACB8WJ11_9TELE</name>
<comment type="caution">
    <text evidence="1">The sequence shown here is derived from an EMBL/GenBank/DDBJ whole genome shotgun (WGS) entry which is preliminary data.</text>
</comment>
<sequence length="2708" mass="300135">MHPFGCEAETSLQDLFEYFKRCLQHGEWELANACVPQLVKSTGGLSENLRDIIKAIVCQPYTLKWESVGSPHRLAWFWLQVLEKWTEEQVPPHIRRELEFLLLLEELGSEGIPETNLKDLHQAFLEAQSEQKASDGSRTTDAAVESCLQTLLEKKKPRLAQSLAQFLQEQSCTEDHALQHTFIQHLMKKLGKPERRPDRAEEWVEEIYSVLSVMPWSSRRGGGQLEALCEALWAARDGPLREERILSSLLRPQCDTLVSAYCSTALRLQRDHLLRNAPDTQVDLPEAEKLALSLCCHKDRLAIWKTIYFECLSSGKHFLEQVLVTALDLIKHEEFSQLKDLLMLEFQPLSRLLLLLGWTQCRSLSSAQTLLGVLHREQAPANDSVLQEFASLLSSQLGILEWCKNNNPGISMEALLAQLHTLDNHSALYILHSLTPLAQCEERKILDLLQQLPKSPGTEDTEAISTLSPAVQKNIVLFQGFCAMKYAIYALCVNAHKYSDCTKCESMQQQHHQPTEAERDQNHSSAASEGCLLTFQHYLSECQLYLEAVPAMFRLELLENIFSLLFLSTADFAQQIQKDTNVNQNTGNVTQSESPLYSRNATAELGTKAKADKIETSRKENQKLRSSSPTAAHHSHLDLGHLIQGCRGFVADIAAMEGFLKLLKEGLEGMCVVGQQDGQEAGRAPLREAEAVESLGCSVTAETFGARLQRLSKRHAEAQWRLQIITTNQSKGSGSESPLHMSAVGYPVASLGRSKSSSLRRRKRPGRHATERQTSVEKHNGEVSTSTSDGGVGIAAGCVELEICPCGGPHSWLVPAMLSPPESLLMSCIRQGNFMEAHQVCLVFDLEASACCGELVFMERYKEVLTELAQVEQKMESQSMSSSSSSSEGLGTAAVSGPGRTRLGSSGRSTLQAIGSAAAAGVAFYSISDIADRLLSTAAHPMPSLEEGYWLSRCTSDPSGLLYTLLEELSPAAMAAFDLACCHCQLWKTSRQLLDTAERRLNSSLEAQGVRVDPKVPHSEGICGFPMVLQQISKILNHSATNKGSAKTEAVGDDQVFASPFGCCIQEVLLCYYPTLSEECIAARLSLAQRLETTLHILSTARDGTEGSVGSALLALLVEQASLKQSELDAHPVRSSMKQLLRSLDQLCPFEPDEDLSRPDYVRSFLDYINTLASVLVRSLSSEDQSSEVKLGNPLLVLLQAPFQLLSHLLFDRQVSPDRVLSLLQQEGLRLSVQQVIVQRCCETLPVWISSSGDERDSSQAKKDDGAFSVASLSALLQQHAQQHMSTLRITESQSDASSESDASVEDHTAAPTNRSTSPTILSTSPPSHSSSSSLNSFLLTPSALSFLKSRSPLLATLACLSACKGETSRTQSSGWSGYFRSSRKEVVLDGEQISREADNLLKEFPILRAYLHTMAEPVLGTLSSEVEEGSAGLGAVICGKPLVSLLMSGPQEEVAQAVAAEAFQKALSSRDLGRALSLLELYGQGCSQEGALRDRLLACAALEDGDGIGQLFRVQDANLRARVALQALERWPLSACLELLEFCLNDPSTETSLKTDLELKKKELDIYHWMLNMEPPLPWATWQELRNESKTNSESMLCMMLEAKEFPLCAQWIELYPVSDQLRLQLQTKHLLHLLEKGQTDEAFQLLEGLSDFVVGLDVCERALDLRPGLAACHFLADYLTLHFQRQVSPARRQHIHALHLGSKVLLTLPPAARQDYFPLLSDPLLMLEQLLMNLKVDWADVAVRTLHGALWSVRRLASAERTSISSWQNTPARPSTSPVPRERGLDLDNAPSHASKYSTVWLASKGLKDERIMTWPPSSPDLNPIENLWALLKREMCSEGKQYTSLNSVWEAVVAAAQKVDGQVIKKLTDSMDGRLLSVIEKKDSVISLQDALMQCPAQDSSLLSSRIESPPTSTGSTPTHTASSNSTDRERDRSSAGRKHRSPAKFQPPDHPPARKDWVPDTQQHVCMVCQRERFTMFNRRHHCRRCGRLVCNACSEHKMPVEGCPGDEVRVCDHCYAFFHPDSEDELEPAEVAGSPTVTEEALDGMLHLPEVVQRQIQLSTNPSENQLLRSEFYYEQAPSAYLCVAILSLHSDQTACGHQLISHCRSLSRKLTNPEVDACLLTDIMRQLLFSAKLMFVKVGRSQDLALCDSYISKVDVLKILVTANYKYVPSLDDILETSAVTRLRNQLLEAEHYQLAVEVSTKSGLDPGGVWQAWGMASLKAGNLSGAREKFARCLKPPVDRNQLNLGPLLLQEVIQHLETNVQPTLATASGEDILASLRELEDALREAGPVDRPDSQTQSSNLHQECLYYLNTYGTHLALISFYMRHDCMTEALTYLLNKDCPEEVFLEGVLQPSLERGRLGMLQGILEKLDPGLDLCSRHLMASCQFLQRRGYYNTLYQLQQFMMDHVRAAMTCIRFFTHGASSYLKLGEQQRWLVRAKEHLRTYLQEQQGRGGGRKRSQVNTFRKMMSSSDVSRHMNTIELQLEVTRFLHRCETASSSKAPQAGTPSSKSPGSSPPPTLFGGSPMKVEVACKVMLGGKNIEEGFGIAYRVIQDFQLEAQAVYVRAGQRLVRQRQYGAVRQLLKCVGESGTATKNDCDALVLSCVSVADKGPADAKELESLILETKSTESKIKAYLLCSKLRPAYLQAVKLEPSRAGPLVQDVLQAAEQAQDSVMLNICRQWLSEHQNKSSQQRQGRPNAR</sequence>
<protein>
    <submittedName>
        <fullName evidence="1">Uncharacterized protein</fullName>
    </submittedName>
</protein>
<evidence type="ECO:0000313" key="2">
    <source>
        <dbReference type="Proteomes" id="UP000831701"/>
    </source>
</evidence>
<gene>
    <name evidence="1" type="ORF">L3Q82_026310</name>
</gene>
<evidence type="ECO:0000313" key="1">
    <source>
        <dbReference type="EMBL" id="KAI3367453.1"/>
    </source>
</evidence>
<proteinExistence type="predicted"/>
<organism evidence="1 2">
    <name type="scientific">Scortum barcoo</name>
    <name type="common">barcoo grunter</name>
    <dbReference type="NCBI Taxonomy" id="214431"/>
    <lineage>
        <taxon>Eukaryota</taxon>
        <taxon>Metazoa</taxon>
        <taxon>Chordata</taxon>
        <taxon>Craniata</taxon>
        <taxon>Vertebrata</taxon>
        <taxon>Euteleostomi</taxon>
        <taxon>Actinopterygii</taxon>
        <taxon>Neopterygii</taxon>
        <taxon>Teleostei</taxon>
        <taxon>Neoteleostei</taxon>
        <taxon>Acanthomorphata</taxon>
        <taxon>Eupercaria</taxon>
        <taxon>Centrarchiformes</taxon>
        <taxon>Terapontoidei</taxon>
        <taxon>Terapontidae</taxon>
        <taxon>Scortum</taxon>
    </lineage>
</organism>
<reference evidence="1" key="1">
    <citation type="submission" date="2022-04" db="EMBL/GenBank/DDBJ databases">
        <title>Jade perch genome.</title>
        <authorList>
            <person name="Chao B."/>
        </authorList>
    </citation>
    <scope>NUCLEOTIDE SEQUENCE</scope>
    <source>
        <strain evidence="1">CB-2022</strain>
    </source>
</reference>